<sequence>MNPLLDHHPFGANPIHAQPQRSSVPHLPPIIPRSTDEFFSRPTSKVKDETRIITANEGNGYNDSKSNRLAKLEEICSPPTLQALPVKLEFNKDKKTTPSQLGGPLHSTGPSRSFFPKYSSFNDYNNGMSHINSVHNASNNDKDGDENGKENQTTLKKSKRRRISSYYDPLGPTGMSTVHSGRSYRHPSTVDITTGNHPLKHQMNYARSESGDSTSEIESRDSEDITTARKLNSVSDNQKASSKQADDYRDSTLPTANTEKRLSPSQETPCNILPDITTATQITTAADASKAQSAKLPALLSELGSRFSTPITQTDNDHKYNRVFLLNPEPESTLDSQQVPKANKNDPEAGINHMSEQTSGVNSKNTSASSLISLASASSTKSLRNSRTMGLYQHELSIREKVEALSMMCEVLPGTNSTAPAGRKSFISIESNNSDLIYVFSKLLNSRLQNSKVIFQNGIYAKEPTLTTETDKSHAPISEENDSKNDEDKNTEGTKINDFIKEDLIKLMKLPKEFESYPSFLTDSFALKMWKISILHQVTANLASLSQVSDIIVGGYLLSLADELTHLPVSSPAGNLETESASFMPSSLKRGSIYSQQWNSKANLLRGLPSPDIVIYLNHQSVKDGNGGINLGLRCENQIDLRGGGKLLVLNIANQIKIPDKEDEHSEFNDEIKQILKALT</sequence>
<feature type="compositionally biased region" description="Polar residues" evidence="1">
    <location>
        <begin position="130"/>
        <end position="139"/>
    </location>
</feature>
<protein>
    <submittedName>
        <fullName evidence="2">Uncharacterized protein</fullName>
    </submittedName>
</protein>
<evidence type="ECO:0000313" key="2">
    <source>
        <dbReference type="EMBL" id="ODQ65212.1"/>
    </source>
</evidence>
<keyword evidence="3" id="KW-1185">Reference proteome</keyword>
<evidence type="ECO:0000256" key="1">
    <source>
        <dbReference type="SAM" id="MobiDB-lite"/>
    </source>
</evidence>
<accession>A0A1E3PJU8</accession>
<organism evidence="2 3">
    <name type="scientific">Nadsonia fulvescens var. elongata DSM 6958</name>
    <dbReference type="NCBI Taxonomy" id="857566"/>
    <lineage>
        <taxon>Eukaryota</taxon>
        <taxon>Fungi</taxon>
        <taxon>Dikarya</taxon>
        <taxon>Ascomycota</taxon>
        <taxon>Saccharomycotina</taxon>
        <taxon>Dipodascomycetes</taxon>
        <taxon>Dipodascales</taxon>
        <taxon>Dipodascales incertae sedis</taxon>
        <taxon>Nadsonia</taxon>
    </lineage>
</organism>
<feature type="region of interest" description="Disordered" evidence="1">
    <location>
        <begin position="466"/>
        <end position="493"/>
    </location>
</feature>
<feature type="compositionally biased region" description="Polar residues" evidence="1">
    <location>
        <begin position="354"/>
        <end position="365"/>
    </location>
</feature>
<dbReference type="STRING" id="857566.A0A1E3PJU8"/>
<feature type="compositionally biased region" description="Basic and acidic residues" evidence="1">
    <location>
        <begin position="217"/>
        <end position="227"/>
    </location>
</feature>
<feature type="compositionally biased region" description="Basic and acidic residues" evidence="1">
    <location>
        <begin position="140"/>
        <end position="149"/>
    </location>
</feature>
<feature type="region of interest" description="Disordered" evidence="1">
    <location>
        <begin position="130"/>
        <end position="270"/>
    </location>
</feature>
<feature type="region of interest" description="Disordered" evidence="1">
    <location>
        <begin position="330"/>
        <end position="365"/>
    </location>
</feature>
<evidence type="ECO:0000313" key="3">
    <source>
        <dbReference type="Proteomes" id="UP000095009"/>
    </source>
</evidence>
<proteinExistence type="predicted"/>
<feature type="compositionally biased region" description="Polar residues" evidence="1">
    <location>
        <begin position="252"/>
        <end position="269"/>
    </location>
</feature>
<name>A0A1E3PJU8_9ASCO</name>
<dbReference type="EMBL" id="KV454410">
    <property type="protein sequence ID" value="ODQ65212.1"/>
    <property type="molecule type" value="Genomic_DNA"/>
</dbReference>
<feature type="compositionally biased region" description="Polar residues" evidence="1">
    <location>
        <begin position="205"/>
        <end position="216"/>
    </location>
</feature>
<feature type="region of interest" description="Disordered" evidence="1">
    <location>
        <begin position="1"/>
        <end position="25"/>
    </location>
</feature>
<dbReference type="Proteomes" id="UP000095009">
    <property type="component" value="Unassembled WGS sequence"/>
</dbReference>
<dbReference type="AlphaFoldDB" id="A0A1E3PJU8"/>
<gene>
    <name evidence="2" type="ORF">NADFUDRAFT_70718</name>
</gene>
<reference evidence="2 3" key="1">
    <citation type="journal article" date="2016" name="Proc. Natl. Acad. Sci. U.S.A.">
        <title>Comparative genomics of biotechnologically important yeasts.</title>
        <authorList>
            <person name="Riley R."/>
            <person name="Haridas S."/>
            <person name="Wolfe K.H."/>
            <person name="Lopes M.R."/>
            <person name="Hittinger C.T."/>
            <person name="Goeker M."/>
            <person name="Salamov A.A."/>
            <person name="Wisecaver J.H."/>
            <person name="Long T.M."/>
            <person name="Calvey C.H."/>
            <person name="Aerts A.L."/>
            <person name="Barry K.W."/>
            <person name="Choi C."/>
            <person name="Clum A."/>
            <person name="Coughlan A.Y."/>
            <person name="Deshpande S."/>
            <person name="Douglass A.P."/>
            <person name="Hanson S.J."/>
            <person name="Klenk H.-P."/>
            <person name="LaButti K.M."/>
            <person name="Lapidus A."/>
            <person name="Lindquist E.A."/>
            <person name="Lipzen A.M."/>
            <person name="Meier-Kolthoff J.P."/>
            <person name="Ohm R.A."/>
            <person name="Otillar R.P."/>
            <person name="Pangilinan J.L."/>
            <person name="Peng Y."/>
            <person name="Rokas A."/>
            <person name="Rosa C.A."/>
            <person name="Scheuner C."/>
            <person name="Sibirny A.A."/>
            <person name="Slot J.C."/>
            <person name="Stielow J.B."/>
            <person name="Sun H."/>
            <person name="Kurtzman C.P."/>
            <person name="Blackwell M."/>
            <person name="Grigoriev I.V."/>
            <person name="Jeffries T.W."/>
        </authorList>
    </citation>
    <scope>NUCLEOTIDE SEQUENCE [LARGE SCALE GENOMIC DNA]</scope>
    <source>
        <strain evidence="2 3">DSM 6958</strain>
    </source>
</reference>
<dbReference type="OrthoDB" id="6247875at2759"/>
<feature type="compositionally biased region" description="Basic and acidic residues" evidence="1">
    <location>
        <begin position="481"/>
        <end position="492"/>
    </location>
</feature>
<feature type="compositionally biased region" description="Polar residues" evidence="1">
    <location>
        <begin position="229"/>
        <end position="243"/>
    </location>
</feature>